<feature type="binding site" evidence="6">
    <location>
        <position position="105"/>
    </location>
    <ligand>
        <name>Zn(2+)</name>
        <dbReference type="ChEBI" id="CHEBI:29105"/>
        <label>1</label>
        <note>catalytic</note>
    </ligand>
</feature>
<gene>
    <name evidence="12" type="primary">ACE_7</name>
    <name evidence="13" type="synonym">ACE_12</name>
    <name evidence="14" type="synonym">ACE_19</name>
    <name evidence="12" type="ORF">AVEN_264692_1</name>
    <name evidence="13" type="ORF">AVEN_44712_1</name>
    <name evidence="14" type="ORF">AVEN_91935_1</name>
</gene>
<feature type="binding site" evidence="8">
    <location>
        <position position="109"/>
    </location>
    <ligand>
        <name>Zn(2+)</name>
        <dbReference type="ChEBI" id="CHEBI:29105"/>
        <label>2</label>
        <note>catalytic</note>
    </ligand>
</feature>
<evidence type="ECO:0000256" key="1">
    <source>
        <dbReference type="ARBA" id="ARBA00008139"/>
    </source>
</evidence>
<dbReference type="Proteomes" id="UP000499080">
    <property type="component" value="Unassembled WGS sequence"/>
</dbReference>
<dbReference type="GO" id="GO:0006508">
    <property type="term" value="P:proteolysis"/>
    <property type="evidence" value="ECO:0007669"/>
    <property type="project" value="UniProtKB-KW"/>
</dbReference>
<evidence type="ECO:0000313" key="12">
    <source>
        <dbReference type="EMBL" id="GBN23861.1"/>
    </source>
</evidence>
<dbReference type="GO" id="GO:0004180">
    <property type="term" value="F:carboxypeptidase activity"/>
    <property type="evidence" value="ECO:0007669"/>
    <property type="project" value="UniProtKB-KW"/>
</dbReference>
<feature type="binding site" evidence="6">
    <location>
        <position position="109"/>
    </location>
    <ligand>
        <name>Zn(2+)</name>
        <dbReference type="ChEBI" id="CHEBI:29105"/>
        <label>1</label>
        <note>catalytic</note>
    </ligand>
</feature>
<keyword evidence="15" id="KW-1185">Reference proteome</keyword>
<evidence type="ECO:0000256" key="7">
    <source>
        <dbReference type="PIRSR" id="PIRSR601548-4"/>
    </source>
</evidence>
<dbReference type="PROSITE" id="PS52011">
    <property type="entry name" value="PEPTIDASE_M2"/>
    <property type="match status" value="1"/>
</dbReference>
<dbReference type="PRINTS" id="PR00791">
    <property type="entry name" value="PEPDIPTASEA"/>
</dbReference>
<sequence length="129" mass="15326">MWAQTWSNIFDIVKPYPKKKFVDVTGAMEEKIMTPLDMFKMSEEFFTSIGLKKMTPEFWNRSIIEKPTNREMVCHASAWDFSDGKDFRIKMCTRVNMEDFITVHHEMGHIVYDMYYAHQPLVFREGANP</sequence>
<dbReference type="AlphaFoldDB" id="A0A4Y2M9T1"/>
<feature type="non-terminal residue" evidence="12">
    <location>
        <position position="129"/>
    </location>
</feature>
<evidence type="ECO:0000313" key="15">
    <source>
        <dbReference type="Proteomes" id="UP000499080"/>
    </source>
</evidence>
<dbReference type="PANTHER" id="PTHR10514:SF27">
    <property type="entry name" value="ANGIOTENSIN-CONVERTING ENZYME"/>
    <property type="match status" value="1"/>
</dbReference>
<evidence type="ECO:0000256" key="8">
    <source>
        <dbReference type="PIRSR" id="PIRSR601548-8"/>
    </source>
</evidence>
<dbReference type="InterPro" id="IPR001548">
    <property type="entry name" value="Peptidase_M2"/>
</dbReference>
<keyword evidence="11" id="KW-0482">Metalloprotease</keyword>
<dbReference type="EMBL" id="BGPR01122319">
    <property type="protein sequence ID" value="GBN23861.1"/>
    <property type="molecule type" value="Genomic_DNA"/>
</dbReference>
<dbReference type="GO" id="GO:0005886">
    <property type="term" value="C:plasma membrane"/>
    <property type="evidence" value="ECO:0007669"/>
    <property type="project" value="TreeGrafter"/>
</dbReference>
<dbReference type="EC" id="3.4.-.-" evidence="11"/>
<evidence type="ECO:0000256" key="10">
    <source>
        <dbReference type="PROSITE-ProRule" id="PRU01355"/>
    </source>
</evidence>
<dbReference type="OrthoDB" id="6414031at2759"/>
<evidence type="ECO:0000313" key="13">
    <source>
        <dbReference type="EMBL" id="GBN23880.1"/>
    </source>
</evidence>
<organism evidence="12 15">
    <name type="scientific">Araneus ventricosus</name>
    <name type="common">Orbweaver spider</name>
    <name type="synonym">Epeira ventricosa</name>
    <dbReference type="NCBI Taxonomy" id="182803"/>
    <lineage>
        <taxon>Eukaryota</taxon>
        <taxon>Metazoa</taxon>
        <taxon>Ecdysozoa</taxon>
        <taxon>Arthropoda</taxon>
        <taxon>Chelicerata</taxon>
        <taxon>Arachnida</taxon>
        <taxon>Araneae</taxon>
        <taxon>Araneomorphae</taxon>
        <taxon>Entelegynae</taxon>
        <taxon>Araneoidea</taxon>
        <taxon>Araneidae</taxon>
        <taxon>Araneus</taxon>
    </lineage>
</organism>
<keyword evidence="11" id="KW-0378">Hydrolase</keyword>
<evidence type="ECO:0000256" key="5">
    <source>
        <dbReference type="PIRSR" id="PIRSR601548-10"/>
    </source>
</evidence>
<dbReference type="Pfam" id="PF01401">
    <property type="entry name" value="Peptidase_M2"/>
    <property type="match status" value="1"/>
</dbReference>
<accession>A0A4Y2M9T1</accession>
<proteinExistence type="inferred from homology"/>
<dbReference type="GO" id="GO:0008237">
    <property type="term" value="F:metallopeptidase activity"/>
    <property type="evidence" value="ECO:0007669"/>
    <property type="project" value="UniProtKB-KW"/>
</dbReference>
<dbReference type="EMBL" id="BGPR01122325">
    <property type="protein sequence ID" value="GBN23880.1"/>
    <property type="molecule type" value="Genomic_DNA"/>
</dbReference>
<comment type="caution">
    <text evidence="10">Lacks conserved residue(s) required for the propagation of feature annotation.</text>
</comment>
<keyword evidence="6 11" id="KW-0862">Zinc</keyword>
<feature type="active site" description="Proton acceptor 2" evidence="9">
    <location>
        <position position="106"/>
    </location>
</feature>
<feature type="disulfide bond" evidence="7 10">
    <location>
        <begin position="74"/>
        <end position="92"/>
    </location>
</feature>
<dbReference type="EMBL" id="BGPR01122328">
    <property type="protein sequence ID" value="GBN23892.1"/>
    <property type="molecule type" value="Genomic_DNA"/>
</dbReference>
<evidence type="ECO:0000256" key="11">
    <source>
        <dbReference type="RuleBase" id="RU361144"/>
    </source>
</evidence>
<dbReference type="GO" id="GO:0008241">
    <property type="term" value="F:peptidyl-dipeptidase activity"/>
    <property type="evidence" value="ECO:0007669"/>
    <property type="project" value="InterPro"/>
</dbReference>
<keyword evidence="11" id="KW-0645">Protease</keyword>
<keyword evidence="3 7" id="KW-1015">Disulfide bond</keyword>
<comment type="cofactor">
    <cofactor evidence="11">
        <name>Zn(2+)</name>
        <dbReference type="ChEBI" id="CHEBI:29105"/>
    </cofactor>
    <text evidence="11">Binds 1 zinc ion per subunit.</text>
</comment>
<keyword evidence="4 5" id="KW-0325">Glycoprotein</keyword>
<keyword evidence="2" id="KW-0732">Signal</keyword>
<name>A0A4Y2M9T1_ARAVE</name>
<evidence type="ECO:0000256" key="2">
    <source>
        <dbReference type="ARBA" id="ARBA00022729"/>
    </source>
</evidence>
<dbReference type="PANTHER" id="PTHR10514">
    <property type="entry name" value="ANGIOTENSIN-CONVERTING ENZYME"/>
    <property type="match status" value="1"/>
</dbReference>
<keyword evidence="11" id="KW-0121">Carboxypeptidase</keyword>
<evidence type="ECO:0000256" key="3">
    <source>
        <dbReference type="ARBA" id="ARBA00023157"/>
    </source>
</evidence>
<keyword evidence="6 11" id="KW-0479">Metal-binding</keyword>
<feature type="glycosylation site" description="N-linked (GlcNAc...) asparagine; partial" evidence="5">
    <location>
        <position position="60"/>
    </location>
</feature>
<dbReference type="SUPFAM" id="SSF55486">
    <property type="entry name" value="Metalloproteases ('zincins'), catalytic domain"/>
    <property type="match status" value="1"/>
</dbReference>
<reference evidence="12 15" key="1">
    <citation type="journal article" date="2019" name="Sci. Rep.">
        <title>Orb-weaving spider Araneus ventricosus genome elucidates the spidroin gene catalogue.</title>
        <authorList>
            <person name="Kono N."/>
            <person name="Nakamura H."/>
            <person name="Ohtoshi R."/>
            <person name="Moran D.A.P."/>
            <person name="Shinohara A."/>
            <person name="Yoshida Y."/>
            <person name="Fujiwara M."/>
            <person name="Mori M."/>
            <person name="Tomita M."/>
            <person name="Arakawa K."/>
        </authorList>
    </citation>
    <scope>NUCLEOTIDE SEQUENCE [LARGE SCALE GENOMIC DNA]</scope>
</reference>
<protein>
    <recommendedName>
        <fullName evidence="11">Angiotensin-converting enzyme</fullName>
        <ecNumber evidence="11">3.4.-.-</ecNumber>
    </recommendedName>
</protein>
<dbReference type="GO" id="GO:0046872">
    <property type="term" value="F:metal ion binding"/>
    <property type="evidence" value="ECO:0007669"/>
    <property type="project" value="UniProtKB-KW"/>
</dbReference>
<comment type="caution">
    <text evidence="12">The sequence shown here is derived from an EMBL/GenBank/DDBJ whole genome shotgun (WGS) entry which is preliminary data.</text>
</comment>
<comment type="similarity">
    <text evidence="1 10 11">Belongs to the peptidase M2 family.</text>
</comment>
<feature type="binding site" evidence="8">
    <location>
        <position position="105"/>
    </location>
    <ligand>
        <name>Zn(2+)</name>
        <dbReference type="ChEBI" id="CHEBI:29105"/>
        <label>2</label>
        <note>catalytic</note>
    </ligand>
</feature>
<evidence type="ECO:0000256" key="6">
    <source>
        <dbReference type="PIRSR" id="PIRSR601548-3"/>
    </source>
</evidence>
<evidence type="ECO:0000256" key="4">
    <source>
        <dbReference type="ARBA" id="ARBA00023180"/>
    </source>
</evidence>
<evidence type="ECO:0000313" key="14">
    <source>
        <dbReference type="EMBL" id="GBN23892.1"/>
    </source>
</evidence>
<evidence type="ECO:0000256" key="9">
    <source>
        <dbReference type="PIRSR" id="PIRSR601548-9"/>
    </source>
</evidence>